<comment type="caution">
    <text evidence="2">The sequence shown here is derived from an EMBL/GenBank/DDBJ whole genome shotgun (WGS) entry which is preliminary data.</text>
</comment>
<dbReference type="Gene3D" id="3.30.420.40">
    <property type="match status" value="2"/>
</dbReference>
<protein>
    <submittedName>
        <fullName evidence="2">ROK family protein</fullName>
    </submittedName>
</protein>
<dbReference type="Pfam" id="PF00480">
    <property type="entry name" value="ROK"/>
    <property type="match status" value="1"/>
</dbReference>
<dbReference type="AlphaFoldDB" id="A0A921MWE5"/>
<accession>A0A921MWE5</accession>
<dbReference type="InterPro" id="IPR000600">
    <property type="entry name" value="ROK"/>
</dbReference>
<dbReference type="PANTHER" id="PTHR18964">
    <property type="entry name" value="ROK (REPRESSOR, ORF, KINASE) FAMILY"/>
    <property type="match status" value="1"/>
</dbReference>
<dbReference type="SUPFAM" id="SSF53067">
    <property type="entry name" value="Actin-like ATPase domain"/>
    <property type="match status" value="1"/>
</dbReference>
<dbReference type="SUPFAM" id="SSF46785">
    <property type="entry name" value="Winged helix' DNA-binding domain"/>
    <property type="match status" value="1"/>
</dbReference>
<comment type="similarity">
    <text evidence="1">Belongs to the ROK (NagC/XylR) family.</text>
</comment>
<evidence type="ECO:0000256" key="1">
    <source>
        <dbReference type="ARBA" id="ARBA00006479"/>
    </source>
</evidence>
<reference evidence="2" key="1">
    <citation type="journal article" date="2021" name="PeerJ">
        <title>Extensive microbial diversity within the chicken gut microbiome revealed by metagenomics and culture.</title>
        <authorList>
            <person name="Gilroy R."/>
            <person name="Ravi A."/>
            <person name="Getino M."/>
            <person name="Pursley I."/>
            <person name="Horton D.L."/>
            <person name="Alikhan N.F."/>
            <person name="Baker D."/>
            <person name="Gharbi K."/>
            <person name="Hall N."/>
            <person name="Watson M."/>
            <person name="Adriaenssens E.M."/>
            <person name="Foster-Nyarko E."/>
            <person name="Jarju S."/>
            <person name="Secka A."/>
            <person name="Antonio M."/>
            <person name="Oren A."/>
            <person name="Chaudhuri R.R."/>
            <person name="La Ragione R."/>
            <person name="Hildebrand F."/>
            <person name="Pallen M.J."/>
        </authorList>
    </citation>
    <scope>NUCLEOTIDE SEQUENCE</scope>
    <source>
        <strain evidence="2">ChiGjej5B5-22894</strain>
    </source>
</reference>
<organism evidence="2 3">
    <name type="scientific">Brachybacterium massiliense</name>
    <dbReference type="NCBI Taxonomy" id="1755098"/>
    <lineage>
        <taxon>Bacteria</taxon>
        <taxon>Bacillati</taxon>
        <taxon>Actinomycetota</taxon>
        <taxon>Actinomycetes</taxon>
        <taxon>Micrococcales</taxon>
        <taxon>Dermabacteraceae</taxon>
        <taxon>Brachybacterium</taxon>
    </lineage>
</organism>
<dbReference type="InterPro" id="IPR043129">
    <property type="entry name" value="ATPase_NBD"/>
</dbReference>
<gene>
    <name evidence="2" type="ORF">K8V81_08340</name>
</gene>
<proteinExistence type="inferred from homology"/>
<dbReference type="Gene3D" id="1.10.10.10">
    <property type="entry name" value="Winged helix-like DNA-binding domain superfamily/Winged helix DNA-binding domain"/>
    <property type="match status" value="1"/>
</dbReference>
<dbReference type="InterPro" id="IPR036388">
    <property type="entry name" value="WH-like_DNA-bd_sf"/>
</dbReference>
<dbReference type="Proteomes" id="UP000742460">
    <property type="component" value="Unassembled WGS sequence"/>
</dbReference>
<dbReference type="PANTHER" id="PTHR18964:SF149">
    <property type="entry name" value="BIFUNCTIONAL UDP-N-ACETYLGLUCOSAMINE 2-EPIMERASE_N-ACETYLMANNOSAMINE KINASE"/>
    <property type="match status" value="1"/>
</dbReference>
<evidence type="ECO:0000313" key="3">
    <source>
        <dbReference type="Proteomes" id="UP000742460"/>
    </source>
</evidence>
<reference evidence="2" key="2">
    <citation type="submission" date="2021-09" db="EMBL/GenBank/DDBJ databases">
        <authorList>
            <person name="Gilroy R."/>
        </authorList>
    </citation>
    <scope>NUCLEOTIDE SEQUENCE</scope>
    <source>
        <strain evidence="2">ChiGjej5B5-22894</strain>
    </source>
</reference>
<evidence type="ECO:0000313" key="2">
    <source>
        <dbReference type="EMBL" id="HJG91722.1"/>
    </source>
</evidence>
<dbReference type="EMBL" id="DYUE01000191">
    <property type="protein sequence ID" value="HJG91722.1"/>
    <property type="molecule type" value="Genomic_DNA"/>
</dbReference>
<sequence length="386" mass="40855">MQGDPTSTDTASGVARGLGGENARAVYRDLLRFGPRSRRDLTTRLGMSAPTVTRLTRDLLGVGHLRTLEPVARSKGRPQEPLDIEENLGPRFIGVKVTADEIHTVVTTVRGNALEELVLPLDGTDPGTVEDAIAEPAAALAEAHPRVAGIGVSLGGRVAERRRVVSSTMLGWTQPHDLADHLEQRLGLPVAVDNDLAAMVHGLHWFGLGRRYRSFCVLTIGAGVALGTVVEGRLVTGHSHLAGVTERLPVGVGPDGAPLTLGDAARTRAVLRRAEERGVLAPGEGMARLREKLAAADPGALELCAELARIVARAVAAVVALVDPEAIVLGGENIDLVRAVDPEFEQVLREATVPAQHGLVIRELSTEFDQWARGAAVLAIQEFVGP</sequence>
<dbReference type="InterPro" id="IPR036390">
    <property type="entry name" value="WH_DNA-bd_sf"/>
</dbReference>
<name>A0A921MWE5_9MICO</name>